<protein>
    <recommendedName>
        <fullName evidence="1">TOD1/MUCI70 glycosyltransferase-like domain-containing protein</fullName>
    </recommendedName>
</protein>
<proteinExistence type="predicted"/>
<dbReference type="Proteomes" id="UP001341840">
    <property type="component" value="Unassembled WGS sequence"/>
</dbReference>
<accession>A0ABU6UGC4</accession>
<reference evidence="2 3" key="1">
    <citation type="journal article" date="2023" name="Plants (Basel)">
        <title>Bridging the Gap: Combining Genomics and Transcriptomics Approaches to Understand Stylosanthes scabra, an Orphan Legume from the Brazilian Caatinga.</title>
        <authorList>
            <person name="Ferreira-Neto J.R.C."/>
            <person name="da Silva M.D."/>
            <person name="Binneck E."/>
            <person name="de Melo N.F."/>
            <person name="da Silva R.H."/>
            <person name="de Melo A.L.T.M."/>
            <person name="Pandolfi V."/>
            <person name="Bustamante F.O."/>
            <person name="Brasileiro-Vidal A.C."/>
            <person name="Benko-Iseppon A.M."/>
        </authorList>
    </citation>
    <scope>NUCLEOTIDE SEQUENCE [LARGE SCALE GENOMIC DNA]</scope>
    <source>
        <tissue evidence="2">Leaves</tissue>
    </source>
</reference>
<evidence type="ECO:0000313" key="2">
    <source>
        <dbReference type="EMBL" id="MED6159959.1"/>
    </source>
</evidence>
<feature type="domain" description="TOD1/MUCI70 glycosyltransferase-like" evidence="1">
    <location>
        <begin position="73"/>
        <end position="157"/>
    </location>
</feature>
<dbReference type="EMBL" id="JASCZI010121127">
    <property type="protein sequence ID" value="MED6159959.1"/>
    <property type="molecule type" value="Genomic_DNA"/>
</dbReference>
<dbReference type="PANTHER" id="PTHR12956:SF13">
    <property type="entry name" value="ALKALINE CERAMIDASE TOD1"/>
    <property type="match status" value="1"/>
</dbReference>
<keyword evidence="3" id="KW-1185">Reference proteome</keyword>
<evidence type="ECO:0000259" key="1">
    <source>
        <dbReference type="Pfam" id="PF04765"/>
    </source>
</evidence>
<gene>
    <name evidence="2" type="ORF">PIB30_047062</name>
</gene>
<dbReference type="Pfam" id="PF04765">
    <property type="entry name" value="TOD1_MUCI70"/>
    <property type="match status" value="1"/>
</dbReference>
<dbReference type="PANTHER" id="PTHR12956">
    <property type="entry name" value="ALKALINE CERAMIDASE-RELATED"/>
    <property type="match status" value="1"/>
</dbReference>
<dbReference type="InterPro" id="IPR006852">
    <property type="entry name" value="TOD1_MUCI70"/>
</dbReference>
<evidence type="ECO:0000313" key="3">
    <source>
        <dbReference type="Proteomes" id="UP001341840"/>
    </source>
</evidence>
<name>A0ABU6UGC4_9FABA</name>
<organism evidence="2 3">
    <name type="scientific">Stylosanthes scabra</name>
    <dbReference type="NCBI Taxonomy" id="79078"/>
    <lineage>
        <taxon>Eukaryota</taxon>
        <taxon>Viridiplantae</taxon>
        <taxon>Streptophyta</taxon>
        <taxon>Embryophyta</taxon>
        <taxon>Tracheophyta</taxon>
        <taxon>Spermatophyta</taxon>
        <taxon>Magnoliopsida</taxon>
        <taxon>eudicotyledons</taxon>
        <taxon>Gunneridae</taxon>
        <taxon>Pentapetalae</taxon>
        <taxon>rosids</taxon>
        <taxon>fabids</taxon>
        <taxon>Fabales</taxon>
        <taxon>Fabaceae</taxon>
        <taxon>Papilionoideae</taxon>
        <taxon>50 kb inversion clade</taxon>
        <taxon>dalbergioids sensu lato</taxon>
        <taxon>Dalbergieae</taxon>
        <taxon>Pterocarpus clade</taxon>
        <taxon>Stylosanthes</taxon>
    </lineage>
</organism>
<comment type="caution">
    <text evidence="2">The sequence shown here is derived from an EMBL/GenBank/DDBJ whole genome shotgun (WGS) entry which is preliminary data.</text>
</comment>
<sequence length="174" mass="19933">MLRSTPFDYPIQDPIFTYPSSYGEHKYVVSTTRSRCSSPVNFSDYRNVLKEIKHFQMNSSPSSSSSSLGYMQGNADSFGGNLSTHLRFSYFNRRSGSREVPCGFFKKFPVRDSDQIAMEKCSSVVVVSAIFNDHDKIRQPRGLGSKTLETVCFFMFICYPESARTPWIDFKKFQ</sequence>
<dbReference type="InterPro" id="IPR048354">
    <property type="entry name" value="TOD1_MUCI70_glycTrfase_dom"/>
</dbReference>